<comment type="caution">
    <text evidence="3">The sequence shown here is derived from an EMBL/GenBank/DDBJ whole genome shotgun (WGS) entry which is preliminary data.</text>
</comment>
<feature type="region of interest" description="Disordered" evidence="1">
    <location>
        <begin position="266"/>
        <end position="285"/>
    </location>
</feature>
<sequence length="285" mass="30221">MVHGHLHSGDDDMSASNVESQNGQDGADGRQAPRSFPPRRPSKTGPSDHQQGDPRAPIGASTRRRGIESSELIVDPPPLNRREDEGGQGKKGVDSTHDDVSNVKGGRKGSNARSGGRRKRNMNSDDHSPGKNAPPDEMRAKSNGLPRNGSAVSAPRITLCVADTLTAAHSLLDSGPVSAQQQQHVNPEERAAKTARAPDTKHKIGILNMASPLSPGGGFLNGATSQEETLCMRTTLLPALRDEFYRLPELGVVYTPDVLVFRPSSFPSGGGATDETDILPKNAPV</sequence>
<gene>
    <name evidence="3" type="ORF">EKO27_g10427</name>
</gene>
<feature type="non-terminal residue" evidence="3">
    <location>
        <position position="285"/>
    </location>
</feature>
<feature type="compositionally biased region" description="Basic and acidic residues" evidence="1">
    <location>
        <begin position="186"/>
        <end position="198"/>
    </location>
</feature>
<dbReference type="EMBL" id="RYZI01000532">
    <property type="protein sequence ID" value="RWA04683.1"/>
    <property type="molecule type" value="Genomic_DNA"/>
</dbReference>
<reference evidence="3 4" key="1">
    <citation type="submission" date="2018-12" db="EMBL/GenBank/DDBJ databases">
        <title>Draft genome sequence of Xylaria grammica IHI A82.</title>
        <authorList>
            <person name="Buettner E."/>
            <person name="Kellner H."/>
        </authorList>
    </citation>
    <scope>NUCLEOTIDE SEQUENCE [LARGE SCALE GENOMIC DNA]</scope>
    <source>
        <strain evidence="3 4">IHI A82</strain>
    </source>
</reference>
<name>A0A439CRA9_9PEZI</name>
<dbReference type="Gene3D" id="3.40.220.10">
    <property type="entry name" value="Leucine Aminopeptidase, subunit E, domain 1"/>
    <property type="match status" value="1"/>
</dbReference>
<accession>A0A439CRA9</accession>
<evidence type="ECO:0000313" key="4">
    <source>
        <dbReference type="Proteomes" id="UP000286045"/>
    </source>
</evidence>
<protein>
    <recommendedName>
        <fullName evidence="2">Microbial-type PARG catalytic domain-containing protein</fullName>
    </recommendedName>
</protein>
<feature type="domain" description="Microbial-type PARG catalytic" evidence="2">
    <location>
        <begin position="188"/>
        <end position="262"/>
    </location>
</feature>
<dbReference type="InterPro" id="IPR019261">
    <property type="entry name" value="PARG_cat_microbial"/>
</dbReference>
<dbReference type="Pfam" id="PF10021">
    <property type="entry name" value="PARG_cat_microb"/>
    <property type="match status" value="1"/>
</dbReference>
<dbReference type="AlphaFoldDB" id="A0A439CRA9"/>
<dbReference type="InterPro" id="IPR043472">
    <property type="entry name" value="Macro_dom-like"/>
</dbReference>
<feature type="compositionally biased region" description="Basic and acidic residues" evidence="1">
    <location>
        <begin position="122"/>
        <end position="140"/>
    </location>
</feature>
<evidence type="ECO:0000256" key="1">
    <source>
        <dbReference type="SAM" id="MobiDB-lite"/>
    </source>
</evidence>
<evidence type="ECO:0000313" key="3">
    <source>
        <dbReference type="EMBL" id="RWA04683.1"/>
    </source>
</evidence>
<feature type="region of interest" description="Disordered" evidence="1">
    <location>
        <begin position="179"/>
        <end position="198"/>
    </location>
</feature>
<keyword evidence="4" id="KW-1185">Reference proteome</keyword>
<dbReference type="Proteomes" id="UP000286045">
    <property type="component" value="Unassembled WGS sequence"/>
</dbReference>
<organism evidence="3 4">
    <name type="scientific">Xylaria grammica</name>
    <dbReference type="NCBI Taxonomy" id="363999"/>
    <lineage>
        <taxon>Eukaryota</taxon>
        <taxon>Fungi</taxon>
        <taxon>Dikarya</taxon>
        <taxon>Ascomycota</taxon>
        <taxon>Pezizomycotina</taxon>
        <taxon>Sordariomycetes</taxon>
        <taxon>Xylariomycetidae</taxon>
        <taxon>Xylariales</taxon>
        <taxon>Xylariaceae</taxon>
        <taxon>Xylaria</taxon>
    </lineage>
</organism>
<proteinExistence type="predicted"/>
<dbReference type="PANTHER" id="PTHR35596:SF1">
    <property type="entry name" value="MICROBIAL-TYPE PARG CATALYTIC DOMAIN-CONTAINING PROTEIN"/>
    <property type="match status" value="1"/>
</dbReference>
<feature type="compositionally biased region" description="Basic and acidic residues" evidence="1">
    <location>
        <begin position="80"/>
        <end position="101"/>
    </location>
</feature>
<feature type="compositionally biased region" description="Polar residues" evidence="1">
    <location>
        <begin position="14"/>
        <end position="24"/>
    </location>
</feature>
<evidence type="ECO:0000259" key="2">
    <source>
        <dbReference type="Pfam" id="PF10021"/>
    </source>
</evidence>
<feature type="region of interest" description="Disordered" evidence="1">
    <location>
        <begin position="1"/>
        <end position="151"/>
    </location>
</feature>
<dbReference type="STRING" id="363999.A0A439CRA9"/>
<dbReference type="PANTHER" id="PTHR35596">
    <property type="entry name" value="DUF2263 DOMAIN-CONTAINING PROTEIN"/>
    <property type="match status" value="1"/>
</dbReference>